<dbReference type="CDD" id="cd00431">
    <property type="entry name" value="cysteine_hydrolases"/>
    <property type="match status" value="1"/>
</dbReference>
<comment type="similarity">
    <text evidence="1">Belongs to the isochorismatase family.</text>
</comment>
<dbReference type="PANTHER" id="PTHR47297:SF3">
    <property type="entry name" value="NICOTINAMIDASE 1"/>
    <property type="match status" value="1"/>
</dbReference>
<evidence type="ECO:0000256" key="1">
    <source>
        <dbReference type="ARBA" id="ARBA00006336"/>
    </source>
</evidence>
<gene>
    <name evidence="3" type="ORF">Prudu_017294</name>
</gene>
<dbReference type="PANTHER" id="PTHR47297">
    <property type="match status" value="1"/>
</dbReference>
<evidence type="ECO:0000259" key="2">
    <source>
        <dbReference type="Pfam" id="PF00857"/>
    </source>
</evidence>
<dbReference type="Gene3D" id="3.40.50.850">
    <property type="entry name" value="Isochorismatase-like"/>
    <property type="match status" value="2"/>
</dbReference>
<reference evidence="3" key="1">
    <citation type="journal article" date="2019" name="Science">
        <title>Mutation of a bHLH transcription factor allowed almond domestication.</title>
        <authorList>
            <person name="Sanchez-Perez R."/>
            <person name="Pavan S."/>
            <person name="Mazzeo R."/>
            <person name="Moldovan C."/>
            <person name="Aiese Cigliano R."/>
            <person name="Del Cueto J."/>
            <person name="Ricciardi F."/>
            <person name="Lotti C."/>
            <person name="Ricciardi L."/>
            <person name="Dicenta F."/>
            <person name="Lopez-Marques R.L."/>
            <person name="Lindberg Moller B."/>
        </authorList>
    </citation>
    <scope>NUCLEOTIDE SEQUENCE</scope>
</reference>
<feature type="domain" description="Isochorismatase-like" evidence="2">
    <location>
        <begin position="68"/>
        <end position="236"/>
    </location>
</feature>
<accession>A0A4Y1RN48</accession>
<dbReference type="SUPFAM" id="SSF52499">
    <property type="entry name" value="Isochorismatase-like hydrolases"/>
    <property type="match status" value="2"/>
</dbReference>
<feature type="non-terminal residue" evidence="3">
    <location>
        <position position="421"/>
    </location>
</feature>
<evidence type="ECO:0000313" key="3">
    <source>
        <dbReference type="EMBL" id="BBH05802.1"/>
    </source>
</evidence>
<dbReference type="GO" id="GO:0008936">
    <property type="term" value="F:nicotinamidase activity"/>
    <property type="evidence" value="ECO:0007669"/>
    <property type="project" value="InterPro"/>
</dbReference>
<protein>
    <submittedName>
        <fullName evidence="3">Nicotinamidase 1</fullName>
    </submittedName>
</protein>
<dbReference type="InterPro" id="IPR036380">
    <property type="entry name" value="Isochorismatase-like_sf"/>
</dbReference>
<dbReference type="EMBL" id="AP019302">
    <property type="protein sequence ID" value="BBH05802.1"/>
    <property type="molecule type" value="Genomic_DNA"/>
</dbReference>
<organism evidence="3">
    <name type="scientific">Prunus dulcis</name>
    <name type="common">Almond</name>
    <name type="synonym">Amygdalus dulcis</name>
    <dbReference type="NCBI Taxonomy" id="3755"/>
    <lineage>
        <taxon>Eukaryota</taxon>
        <taxon>Viridiplantae</taxon>
        <taxon>Streptophyta</taxon>
        <taxon>Embryophyta</taxon>
        <taxon>Tracheophyta</taxon>
        <taxon>Spermatophyta</taxon>
        <taxon>Magnoliopsida</taxon>
        <taxon>eudicotyledons</taxon>
        <taxon>Gunneridae</taxon>
        <taxon>Pentapetalae</taxon>
        <taxon>rosids</taxon>
        <taxon>fabids</taxon>
        <taxon>Rosales</taxon>
        <taxon>Rosaceae</taxon>
        <taxon>Amygdaloideae</taxon>
        <taxon>Amygdaleae</taxon>
        <taxon>Prunus</taxon>
    </lineage>
</organism>
<dbReference type="Pfam" id="PF00857">
    <property type="entry name" value="Isochorismatase"/>
    <property type="match status" value="1"/>
</dbReference>
<dbReference type="InterPro" id="IPR000868">
    <property type="entry name" value="Isochorismatase-like_dom"/>
</dbReference>
<proteinExistence type="inferred from homology"/>
<dbReference type="InterPro" id="IPR044717">
    <property type="entry name" value="NIC1"/>
</dbReference>
<dbReference type="AlphaFoldDB" id="A0A4Y1RN48"/>
<name>A0A4Y1RN48_PRUDU</name>
<sequence length="421" mass="46977">MGIVCLGRTELIFIFSFTYKIMVPNTKTNHQKFKTRKKMVQQIIELIEEELPVLQMSLVLTGDVKAGLVLVDIVNGFCTVSAGNLAPRQHDKQISEMVDESVRLARAFCDRKWPVFASLDSHHLDIHEPPHPPHRIARTDEAKLVPALQWLENETNVTLKRKDCIDGFLGSIEKDGSNVFINWVQSNQIKAILFVGICTDICVLDFVCTTLFARNRGFLVPLEDVIVYSQGCATFDIPANTYKDVVAHPQAPTQPNNQISEMADKSSHVFAFLDSHHPDIPEPPYPSHYIAGTDEAKPVPRALFSSLLITQSSAALQWLENKANVTLRRKDCIDGFLRSVEKDGSNVFINWVQSNQIKAILVVGMCTDICVLDFVCATLSTRNGGFLVPLEDVIVYSRGCATFDIPIEVANTFKDVVGHPQ</sequence>
<dbReference type="GO" id="GO:0019365">
    <property type="term" value="P:pyridine nucleotide salvage"/>
    <property type="evidence" value="ECO:0007669"/>
    <property type="project" value="InterPro"/>
</dbReference>